<evidence type="ECO:0000313" key="3">
    <source>
        <dbReference type="Proteomes" id="UP000286134"/>
    </source>
</evidence>
<gene>
    <name evidence="2" type="ORF">OnM2_078030</name>
</gene>
<dbReference type="OrthoDB" id="37886at2759"/>
<dbReference type="EMBL" id="MCFK01007890">
    <property type="protein sequence ID" value="RKF56780.1"/>
    <property type="molecule type" value="Genomic_DNA"/>
</dbReference>
<feature type="region of interest" description="Disordered" evidence="1">
    <location>
        <begin position="407"/>
        <end position="450"/>
    </location>
</feature>
<organism evidence="2 3">
    <name type="scientific">Erysiphe neolycopersici</name>
    <dbReference type="NCBI Taxonomy" id="212602"/>
    <lineage>
        <taxon>Eukaryota</taxon>
        <taxon>Fungi</taxon>
        <taxon>Dikarya</taxon>
        <taxon>Ascomycota</taxon>
        <taxon>Pezizomycotina</taxon>
        <taxon>Leotiomycetes</taxon>
        <taxon>Erysiphales</taxon>
        <taxon>Erysiphaceae</taxon>
        <taxon>Erysiphe</taxon>
    </lineage>
</organism>
<dbReference type="Proteomes" id="UP000286134">
    <property type="component" value="Unassembled WGS sequence"/>
</dbReference>
<sequence>MSSVGRSDVSGHLNHSIPSPCINQQFHHDSVQPRIDHTERNQPFQDPARLNTSSIAGANLSSNENLNCPANTTISLTNASADIENLQLQKEVHQLRAVLSQTSVKATQLVLGHQWRDLQFNDLDENSMSSVCQNVLKNVDISVLRKAFQNESLFESSICDFLCQKKQIITRVLKSVTCDQLSSLVPESTLNKTLAERIKYVPARDLINWLASADRLGYKPDDILDDDELVTPNKTSQDLYETRQDKNSVENNSVVNNQIIKPSPELVKDTISGAIQVVTTNTTQAQNLNPTESYGQDIATNSQISSSGQNKEQFMKMFATIRSNQAEQHRLASAGPLNTPSVAIPHSSHIPNGSNTWLSGTDAQHPTFQPSELVKVLDGTSNQNSNVNSQYNIPSIYSPQTFGNNLSSSRRSSALNISHTSEHVSPQFDQSTQMKSLNTSSHTTYSPPLHPPSRAVALLQNEVKAVDEMLKKEVANIPAGISQDQRLAKIKSLVYLASAQKYKLGISHGLHVDMQKISYMTHEALRLDSSLQEAHPAIVYGSSNNYPRANPNSTGSNRSSPVLENGNSLSNCVVTDRNPFSLQIAANTRHFPPVYSTPYPNVESHENFKRPRCESSVINPRPVGPNQSFNNGPSNLNINTGVNTNSYLMNANYQSLQVESQPVTSGPIIQNTDSVNLVANHSPVSISATSELSGSKDI</sequence>
<accession>A0A420HH90</accession>
<feature type="region of interest" description="Disordered" evidence="1">
    <location>
        <begin position="1"/>
        <end position="24"/>
    </location>
</feature>
<dbReference type="STRING" id="212602.A0A420HH90"/>
<proteinExistence type="predicted"/>
<name>A0A420HH90_9PEZI</name>
<evidence type="ECO:0000313" key="2">
    <source>
        <dbReference type="EMBL" id="RKF56780.1"/>
    </source>
</evidence>
<feature type="region of interest" description="Disordered" evidence="1">
    <location>
        <begin position="542"/>
        <end position="564"/>
    </location>
</feature>
<dbReference type="AlphaFoldDB" id="A0A420HH90"/>
<keyword evidence="3" id="KW-1185">Reference proteome</keyword>
<comment type="caution">
    <text evidence="2">The sequence shown here is derived from an EMBL/GenBank/DDBJ whole genome shotgun (WGS) entry which is preliminary data.</text>
</comment>
<reference evidence="2 3" key="1">
    <citation type="journal article" date="2018" name="BMC Genomics">
        <title>Comparative genome analyses reveal sequence features reflecting distinct modes of host-adaptation between dicot and monocot powdery mildew.</title>
        <authorList>
            <person name="Wu Y."/>
            <person name="Ma X."/>
            <person name="Pan Z."/>
            <person name="Kale S.D."/>
            <person name="Song Y."/>
            <person name="King H."/>
            <person name="Zhang Q."/>
            <person name="Presley C."/>
            <person name="Deng X."/>
            <person name="Wei C.I."/>
            <person name="Xiao S."/>
        </authorList>
    </citation>
    <scope>NUCLEOTIDE SEQUENCE [LARGE SCALE GENOMIC DNA]</scope>
    <source>
        <strain evidence="2">UMSG2</strain>
    </source>
</reference>
<protein>
    <submittedName>
        <fullName evidence="2">Putative c2h2 and c2hc zinc finger</fullName>
    </submittedName>
</protein>
<evidence type="ECO:0000256" key="1">
    <source>
        <dbReference type="SAM" id="MobiDB-lite"/>
    </source>
</evidence>
<feature type="compositionally biased region" description="Polar residues" evidence="1">
    <location>
        <begin position="414"/>
        <end position="446"/>
    </location>
</feature>